<feature type="region of interest" description="Disordered" evidence="1">
    <location>
        <begin position="144"/>
        <end position="163"/>
    </location>
</feature>
<feature type="compositionally biased region" description="Low complexity" evidence="1">
    <location>
        <begin position="153"/>
        <end position="163"/>
    </location>
</feature>
<accession>A0ABY5NKS1</accession>
<evidence type="ECO:0000313" key="3">
    <source>
        <dbReference type="Proteomes" id="UP001054811"/>
    </source>
</evidence>
<reference evidence="2" key="1">
    <citation type="submission" date="2022-01" db="EMBL/GenBank/DDBJ databases">
        <title>Microbacterium eymi and Microbacterium rhizovicinus sp. nov., isolated from the rhizospheric soil of Elymus tsukushiensis, a plant native to the Dokdo Islands, Republic of Korea.</title>
        <authorList>
            <person name="Hwang Y.J."/>
        </authorList>
    </citation>
    <scope>NUCLEOTIDE SEQUENCE</scope>
    <source>
        <strain evidence="2">KUDC0405</strain>
    </source>
</reference>
<organism evidence="2 3">
    <name type="scientific">Microbacterium elymi</name>
    <dbReference type="NCBI Taxonomy" id="2909587"/>
    <lineage>
        <taxon>Bacteria</taxon>
        <taxon>Bacillati</taxon>
        <taxon>Actinomycetota</taxon>
        <taxon>Actinomycetes</taxon>
        <taxon>Micrococcales</taxon>
        <taxon>Microbacteriaceae</taxon>
        <taxon>Microbacterium</taxon>
    </lineage>
</organism>
<sequence>MDGRLGHPVRRSERRRRPAGHAGDVRPRRRRAAPGLTVLGNLQADNQTAEEGGVDLAPLREAQASLPAINKAFAAAYEKVDGIDRGSILPAVDNAIGSLVDVIEEATPALRNAEKYLPTILDIAGGDGPRTYMIVFQNNAEVRSAAGCPPPRRSSTSTTERRR</sequence>
<keyword evidence="3" id="KW-1185">Reference proteome</keyword>
<name>A0ABY5NKS1_9MICO</name>
<gene>
    <name evidence="2" type="ORF">L2X98_21045</name>
</gene>
<evidence type="ECO:0000313" key="2">
    <source>
        <dbReference type="EMBL" id="UUT35714.1"/>
    </source>
</evidence>
<dbReference type="Proteomes" id="UP001054811">
    <property type="component" value="Chromosome"/>
</dbReference>
<dbReference type="RefSeq" id="WP_259612333.1">
    <property type="nucleotide sequence ID" value="NZ_CP091139.2"/>
</dbReference>
<evidence type="ECO:0000256" key="1">
    <source>
        <dbReference type="SAM" id="MobiDB-lite"/>
    </source>
</evidence>
<feature type="region of interest" description="Disordered" evidence="1">
    <location>
        <begin position="1"/>
        <end position="34"/>
    </location>
</feature>
<protein>
    <submittedName>
        <fullName evidence="2">DUF4012 domain-containing protein</fullName>
    </submittedName>
</protein>
<proteinExistence type="predicted"/>
<dbReference type="EMBL" id="CP091139">
    <property type="protein sequence ID" value="UUT35714.1"/>
    <property type="molecule type" value="Genomic_DNA"/>
</dbReference>
<feature type="compositionally biased region" description="Basic residues" evidence="1">
    <location>
        <begin position="7"/>
        <end position="19"/>
    </location>
</feature>